<evidence type="ECO:0000256" key="3">
    <source>
        <dbReference type="RuleBase" id="RU362042"/>
    </source>
</evidence>
<dbReference type="CDD" id="cd06530">
    <property type="entry name" value="S26_SPase_I"/>
    <property type="match status" value="1"/>
</dbReference>
<dbReference type="SUPFAM" id="SSF51306">
    <property type="entry name" value="LexA/Signal peptidase"/>
    <property type="match status" value="1"/>
</dbReference>
<protein>
    <recommendedName>
        <fullName evidence="3">Signal peptidase I</fullName>
        <ecNumber evidence="3">3.4.21.89</ecNumber>
    </recommendedName>
</protein>
<evidence type="ECO:0000259" key="4">
    <source>
        <dbReference type="Pfam" id="PF10502"/>
    </source>
</evidence>
<evidence type="ECO:0000313" key="5">
    <source>
        <dbReference type="EMBL" id="MFD1325281.1"/>
    </source>
</evidence>
<evidence type="ECO:0000256" key="2">
    <source>
        <dbReference type="ARBA" id="ARBA00009370"/>
    </source>
</evidence>
<comment type="similarity">
    <text evidence="2 3">Belongs to the peptidase S26 family.</text>
</comment>
<organism evidence="5 6">
    <name type="scientific">Micromonospora sonneratiae</name>
    <dbReference type="NCBI Taxonomy" id="1184706"/>
    <lineage>
        <taxon>Bacteria</taxon>
        <taxon>Bacillati</taxon>
        <taxon>Actinomycetota</taxon>
        <taxon>Actinomycetes</taxon>
        <taxon>Micromonosporales</taxon>
        <taxon>Micromonosporaceae</taxon>
        <taxon>Micromonospora</taxon>
    </lineage>
</organism>
<sequence length="236" mass="26356">MTALTRVVRRNCHRLLSLAVRGRRTYGTDWGEALLREFAETTGTWEALSWTAGGIRTVWRERRHRRSIRRRAAPLPVRVTRRLVTTVAMTAVAGTVVNQFVLTVRYIPSVTMEPTIMATDRVLVDRLSHHWLDLRHGELIMLRRDGDAPTDSFTAPFRLIGLPGDRIECAGGRVLRNGSVLDEPYLPAGSVTDCDPLTVPAATVYALGDARANARDSREWGPVPENRVVGRILGRA</sequence>
<dbReference type="PANTHER" id="PTHR43390">
    <property type="entry name" value="SIGNAL PEPTIDASE I"/>
    <property type="match status" value="1"/>
</dbReference>
<dbReference type="PRINTS" id="PR00727">
    <property type="entry name" value="LEADERPTASE"/>
</dbReference>
<dbReference type="EC" id="3.4.21.89" evidence="3"/>
<reference evidence="6" key="1">
    <citation type="journal article" date="2019" name="Int. J. Syst. Evol. Microbiol.">
        <title>The Global Catalogue of Microorganisms (GCM) 10K type strain sequencing project: providing services to taxonomists for standard genome sequencing and annotation.</title>
        <authorList>
            <consortium name="The Broad Institute Genomics Platform"/>
            <consortium name="The Broad Institute Genome Sequencing Center for Infectious Disease"/>
            <person name="Wu L."/>
            <person name="Ma J."/>
        </authorList>
    </citation>
    <scope>NUCLEOTIDE SEQUENCE [LARGE SCALE GENOMIC DNA]</scope>
    <source>
        <strain evidence="6">JCM 31037</strain>
    </source>
</reference>
<comment type="catalytic activity">
    <reaction evidence="3">
        <text>Cleavage of hydrophobic, N-terminal signal or leader sequences from secreted and periplasmic proteins.</text>
        <dbReference type="EC" id="3.4.21.89"/>
    </reaction>
</comment>
<dbReference type="InterPro" id="IPR036286">
    <property type="entry name" value="LexA/Signal_pep-like_sf"/>
</dbReference>
<accession>A0ABW3YNY1</accession>
<dbReference type="Proteomes" id="UP001597260">
    <property type="component" value="Unassembled WGS sequence"/>
</dbReference>
<dbReference type="Pfam" id="PF10502">
    <property type="entry name" value="Peptidase_S26"/>
    <property type="match status" value="1"/>
</dbReference>
<comment type="subcellular location">
    <subcellularLocation>
        <location evidence="1">Cell membrane</location>
        <topology evidence="1">Single-pass type II membrane protein</topology>
    </subcellularLocation>
    <subcellularLocation>
        <location evidence="3">Membrane</location>
        <topology evidence="3">Single-pass type II membrane protein</topology>
    </subcellularLocation>
</comment>
<keyword evidence="3" id="KW-0645">Protease</keyword>
<dbReference type="PANTHER" id="PTHR43390:SF1">
    <property type="entry name" value="CHLOROPLAST PROCESSING PEPTIDASE"/>
    <property type="match status" value="1"/>
</dbReference>
<evidence type="ECO:0000256" key="1">
    <source>
        <dbReference type="ARBA" id="ARBA00004401"/>
    </source>
</evidence>
<dbReference type="EMBL" id="JBHTMP010000073">
    <property type="protein sequence ID" value="MFD1325281.1"/>
    <property type="molecule type" value="Genomic_DNA"/>
</dbReference>
<gene>
    <name evidence="5" type="primary">lepB</name>
    <name evidence="5" type="ORF">ACFQ4H_29770</name>
</gene>
<comment type="caution">
    <text evidence="5">The sequence shown here is derived from an EMBL/GenBank/DDBJ whole genome shotgun (WGS) entry which is preliminary data.</text>
</comment>
<evidence type="ECO:0000313" key="6">
    <source>
        <dbReference type="Proteomes" id="UP001597260"/>
    </source>
</evidence>
<feature type="domain" description="Peptidase S26" evidence="4">
    <location>
        <begin position="82"/>
        <end position="232"/>
    </location>
</feature>
<dbReference type="InterPro" id="IPR000223">
    <property type="entry name" value="Pept_S26A_signal_pept_1"/>
</dbReference>
<dbReference type="GO" id="GO:0009003">
    <property type="term" value="F:signal peptidase activity"/>
    <property type="evidence" value="ECO:0007669"/>
    <property type="project" value="UniProtKB-EC"/>
</dbReference>
<proteinExistence type="inferred from homology"/>
<dbReference type="NCBIfam" id="TIGR02227">
    <property type="entry name" value="sigpep_I_bact"/>
    <property type="match status" value="1"/>
</dbReference>
<name>A0ABW3YNY1_9ACTN</name>
<keyword evidence="3 5" id="KW-0378">Hydrolase</keyword>
<dbReference type="Gene3D" id="2.10.109.10">
    <property type="entry name" value="Umud Fragment, subunit A"/>
    <property type="match status" value="1"/>
</dbReference>
<dbReference type="RefSeq" id="WP_377577349.1">
    <property type="nucleotide sequence ID" value="NZ_JBHTMP010000073.1"/>
</dbReference>
<keyword evidence="6" id="KW-1185">Reference proteome</keyword>
<dbReference type="InterPro" id="IPR019533">
    <property type="entry name" value="Peptidase_S26"/>
</dbReference>